<evidence type="ECO:0008006" key="4">
    <source>
        <dbReference type="Google" id="ProtNLM"/>
    </source>
</evidence>
<reference evidence="3" key="1">
    <citation type="journal article" date="2019" name="Int. J. Syst. Evol. Microbiol.">
        <title>The Global Catalogue of Microorganisms (GCM) 10K type strain sequencing project: providing services to taxonomists for standard genome sequencing and annotation.</title>
        <authorList>
            <consortium name="The Broad Institute Genomics Platform"/>
            <consortium name="The Broad Institute Genome Sequencing Center for Infectious Disease"/>
            <person name="Wu L."/>
            <person name="Ma J."/>
        </authorList>
    </citation>
    <scope>NUCLEOTIDE SEQUENCE [LARGE SCALE GENOMIC DNA]</scope>
    <source>
        <strain evidence="3">CGMCC 1.12769</strain>
    </source>
</reference>
<dbReference type="InterPro" id="IPR021354">
    <property type="entry name" value="DUF2975"/>
</dbReference>
<feature type="transmembrane region" description="Helical" evidence="1">
    <location>
        <begin position="139"/>
        <end position="162"/>
    </location>
</feature>
<keyword evidence="3" id="KW-1185">Reference proteome</keyword>
<feature type="transmembrane region" description="Helical" evidence="1">
    <location>
        <begin position="21"/>
        <end position="42"/>
    </location>
</feature>
<dbReference type="Pfam" id="PF11188">
    <property type="entry name" value="DUF2975"/>
    <property type="match status" value="1"/>
</dbReference>
<keyword evidence="1" id="KW-0472">Membrane</keyword>
<comment type="caution">
    <text evidence="2">The sequence shown here is derived from an EMBL/GenBank/DDBJ whole genome shotgun (WGS) entry which is preliminary data.</text>
</comment>
<name>A0ABQ1YMT7_9BACL</name>
<evidence type="ECO:0000313" key="3">
    <source>
        <dbReference type="Proteomes" id="UP000659344"/>
    </source>
</evidence>
<protein>
    <recommendedName>
        <fullName evidence="4">DUF2975 domain-containing protein</fullName>
    </recommendedName>
</protein>
<dbReference type="Proteomes" id="UP000659344">
    <property type="component" value="Unassembled WGS sequence"/>
</dbReference>
<accession>A0ABQ1YMT7</accession>
<proteinExistence type="predicted"/>
<keyword evidence="1" id="KW-0812">Transmembrane</keyword>
<organism evidence="2 3">
    <name type="scientific">Paenibacillus segetis</name>
    <dbReference type="NCBI Taxonomy" id="1325360"/>
    <lineage>
        <taxon>Bacteria</taxon>
        <taxon>Bacillati</taxon>
        <taxon>Bacillota</taxon>
        <taxon>Bacilli</taxon>
        <taxon>Bacillales</taxon>
        <taxon>Paenibacillaceae</taxon>
        <taxon>Paenibacillus</taxon>
    </lineage>
</organism>
<feature type="transmembrane region" description="Helical" evidence="1">
    <location>
        <begin position="97"/>
        <end position="118"/>
    </location>
</feature>
<gene>
    <name evidence="2" type="ORF">GCM10008013_36150</name>
</gene>
<feature type="transmembrane region" description="Helical" evidence="1">
    <location>
        <begin position="168"/>
        <end position="187"/>
    </location>
</feature>
<sequence length="205" mass="23615">MKNMNIKEIPNFRNMYILLQILFFGGILLFMLIMGWDIWLSFKSQELFMAEKGIAHWSFSVTLSDTTSRSVLIPFKLFQPIDPDRFNAKSAFLVTEFTHIILTFLTYIYCIMQIRNIIGSIMKGNSPFIQENVDRLKRLGVAVILYSLLAKLILNVLCWLLVNHIFSIDLSGISITGIIIGMLIFVISEVFKYGGYLQEEHDTTI</sequence>
<dbReference type="EMBL" id="BMFT01000002">
    <property type="protein sequence ID" value="GGH32028.1"/>
    <property type="molecule type" value="Genomic_DNA"/>
</dbReference>
<evidence type="ECO:0000313" key="2">
    <source>
        <dbReference type="EMBL" id="GGH32028.1"/>
    </source>
</evidence>
<evidence type="ECO:0000256" key="1">
    <source>
        <dbReference type="SAM" id="Phobius"/>
    </source>
</evidence>
<keyword evidence="1" id="KW-1133">Transmembrane helix</keyword>